<keyword evidence="9" id="KW-0472">Membrane</keyword>
<dbReference type="SUPFAM" id="SSF81995">
    <property type="entry name" value="beta-sandwich domain of Sec23/24"/>
    <property type="match status" value="1"/>
</dbReference>
<feature type="domain" description="Sec23/Sec24 helical" evidence="13">
    <location>
        <begin position="858"/>
        <end position="966"/>
    </location>
</feature>
<evidence type="ECO:0000256" key="5">
    <source>
        <dbReference type="ARBA" id="ARBA00022824"/>
    </source>
</evidence>
<dbReference type="GO" id="GO:0070971">
    <property type="term" value="C:endoplasmic reticulum exit site"/>
    <property type="evidence" value="ECO:0007669"/>
    <property type="project" value="TreeGrafter"/>
</dbReference>
<evidence type="ECO:0000259" key="14">
    <source>
        <dbReference type="Pfam" id="PF08033"/>
    </source>
</evidence>
<dbReference type="InterPro" id="IPR006895">
    <property type="entry name" value="Znf_Sec23_Sec24"/>
</dbReference>
<dbReference type="Pfam" id="PF04815">
    <property type="entry name" value="Sec23_helical"/>
    <property type="match status" value="1"/>
</dbReference>
<feature type="compositionally biased region" description="Low complexity" evidence="10">
    <location>
        <begin position="52"/>
        <end position="78"/>
    </location>
</feature>
<dbReference type="GO" id="GO:0008270">
    <property type="term" value="F:zinc ion binding"/>
    <property type="evidence" value="ECO:0007669"/>
    <property type="project" value="InterPro"/>
</dbReference>
<evidence type="ECO:0000256" key="7">
    <source>
        <dbReference type="ARBA" id="ARBA00022927"/>
    </source>
</evidence>
<dbReference type="Pfam" id="PF04810">
    <property type="entry name" value="zf-Sec23_Sec24"/>
    <property type="match status" value="1"/>
</dbReference>
<sequence length="1125" mass="114374">MQPSWAPGQGYPGSNQPAAGPGPARPVYGQAPGGGQQPPNGYGQGPAGGPPGALQGPPGARGPLDPASLGLNRLNLGNGPAGPAPYPTSVQYPPAQGPPARPAAAPQRPPGPPPATRPPGVPGAYRPPGSMPGPPSPAGSSASSSGFGVPGPRPAGPPSPYPGVHGNPPSQAPPAAGPGPRPAYPGAARPPGVQTPQRAAAAAQPGPPPGQAYVRPLLQPGQPGPPLPAQQAQQAGGPARYGPPSPGGPAPPAPGQPAVFRPQSGPPAGAPGPHPGGPTGFGAPPPMGAPPGPGGSALQRPPAPSLGSRPPPSGGDGPGLMGGGGLGAPPHPPGLSPSGLGSVGAASVPASEVEVVSMPAPGQGVQPAVAAAGFPRPAGPGGAESLAPPPPYASTNPPPGALRFSTAAVPASQSLRARWHLPFGAVLAPLSEAGGPVPVVDMGGAGIIRCSRCRTYVNPHMAWLDGGRSFSCNVCGTVNQTPVEYFSALDGAGRRLDLADRPELRAGAVEYVAPQEYMVRAPQPPAYVFVLDVSFAAVSSGLLASVCATIRASLDAFHGDSRTQVAFITFDATVHYYALRPGAAAAPMLVVADVEELFVPLPDELLGNLVECRGAVEALLDSLPAAWAGATGVDSATGPALQAAFLVMSHVGGKLMLFQAAAPSVGIGRVKARDNPSLYGGDREYSLRVPDDPFYKRFAAECSRCHVCVDVFAAGATYMDLPSLGAMPKYLGGQLYYYPGFSAARDGAKLRAELARNLSRETGWEAVMRIRCSKGLRVSSFFGHFFIRTTDLLSLPVVDADKAFSVEIAHEESVLTGQTAYVQSALLYTASNGERRIRVHTAALPIVGDLADLYRALDAGAAAALLAKAGVERSLASRLEDVRLGLHHKALMALREWRLLVSRGATLGAQPPPNAMLLPRRGRTLPALCMGLAKTAALRGGGRDVNTDERIAVGHAIVSGPVDALLRLLYPAVYAVAGAEAGWGRPGPDGSIALPPTVPAGVAYCDPAGAYLIDNGRLCILWLGAALGPAFYEQVFGSAADAGQDPGQLSLEPARPGSELSARINAVLGALRGQRELYQGCYVVRQGTPMEAHVAPYFVEDALPSSASPGFFEFMQVLQKDILGK</sequence>
<dbReference type="GO" id="GO:0090110">
    <property type="term" value="P:COPII-coated vesicle cargo loading"/>
    <property type="evidence" value="ECO:0007669"/>
    <property type="project" value="TreeGrafter"/>
</dbReference>
<evidence type="ECO:0008006" key="16">
    <source>
        <dbReference type="Google" id="ProtNLM"/>
    </source>
</evidence>
<dbReference type="InterPro" id="IPR036175">
    <property type="entry name" value="Sec23/24_helical_dom_sf"/>
</dbReference>
<comment type="similarity">
    <text evidence="3">Belongs to the SEC23/SEC24 family. SEC24 subfamily.</text>
</comment>
<name>A0A1D1ZU64_AUXPR</name>
<keyword evidence="8" id="KW-0333">Golgi apparatus</keyword>
<dbReference type="Gene3D" id="2.60.40.1670">
    <property type="entry name" value="beta-sandwich domain of Sec23/24"/>
    <property type="match status" value="1"/>
</dbReference>
<dbReference type="InterPro" id="IPR029006">
    <property type="entry name" value="ADF-H/Gelsolin-like_dom_sf"/>
</dbReference>
<dbReference type="GO" id="GO:0006886">
    <property type="term" value="P:intracellular protein transport"/>
    <property type="evidence" value="ECO:0007669"/>
    <property type="project" value="InterPro"/>
</dbReference>
<feature type="region of interest" description="Disordered" evidence="10">
    <location>
        <begin position="371"/>
        <end position="399"/>
    </location>
</feature>
<dbReference type="SUPFAM" id="SSF81811">
    <property type="entry name" value="Helical domain of Sec23/24"/>
    <property type="match status" value="1"/>
</dbReference>
<keyword evidence="5" id="KW-0256">Endoplasmic reticulum</keyword>
<feature type="domain" description="Zinc finger Sec23/Sec24-type" evidence="11">
    <location>
        <begin position="447"/>
        <end position="485"/>
    </location>
</feature>
<dbReference type="InterPro" id="IPR006896">
    <property type="entry name" value="Sec23/24_trunk_dom"/>
</dbReference>
<dbReference type="InterPro" id="IPR036465">
    <property type="entry name" value="vWFA_dom_sf"/>
</dbReference>
<dbReference type="Gene3D" id="3.40.20.10">
    <property type="entry name" value="Severin"/>
    <property type="match status" value="1"/>
</dbReference>
<dbReference type="GO" id="GO:0000149">
    <property type="term" value="F:SNARE binding"/>
    <property type="evidence" value="ECO:0007669"/>
    <property type="project" value="TreeGrafter"/>
</dbReference>
<feature type="compositionally biased region" description="Low complexity" evidence="10">
    <location>
        <begin position="229"/>
        <end position="240"/>
    </location>
</feature>
<evidence type="ECO:0000256" key="2">
    <source>
        <dbReference type="ARBA" id="ARBA00004586"/>
    </source>
</evidence>
<evidence type="ECO:0000256" key="9">
    <source>
        <dbReference type="ARBA" id="ARBA00023136"/>
    </source>
</evidence>
<feature type="compositionally biased region" description="Gly residues" evidence="10">
    <location>
        <begin position="314"/>
        <end position="327"/>
    </location>
</feature>
<evidence type="ECO:0000259" key="13">
    <source>
        <dbReference type="Pfam" id="PF04815"/>
    </source>
</evidence>
<dbReference type="SUPFAM" id="SSF53300">
    <property type="entry name" value="vWA-like"/>
    <property type="match status" value="1"/>
</dbReference>
<feature type="compositionally biased region" description="Pro residues" evidence="10">
    <location>
        <begin position="241"/>
        <end position="255"/>
    </location>
</feature>
<dbReference type="GO" id="GO:0005789">
    <property type="term" value="C:endoplasmic reticulum membrane"/>
    <property type="evidence" value="ECO:0007669"/>
    <property type="project" value="UniProtKB-SubCell"/>
</dbReference>
<organism evidence="15">
    <name type="scientific">Auxenochlorella protothecoides</name>
    <name type="common">Green microalga</name>
    <name type="synonym">Chlorella protothecoides</name>
    <dbReference type="NCBI Taxonomy" id="3075"/>
    <lineage>
        <taxon>Eukaryota</taxon>
        <taxon>Viridiplantae</taxon>
        <taxon>Chlorophyta</taxon>
        <taxon>core chlorophytes</taxon>
        <taxon>Trebouxiophyceae</taxon>
        <taxon>Chlorellales</taxon>
        <taxon>Chlorellaceae</taxon>
        <taxon>Auxenochlorella</taxon>
    </lineage>
</organism>
<dbReference type="AlphaFoldDB" id="A0A1D1ZU64"/>
<dbReference type="EMBL" id="GDKF01008114">
    <property type="protein sequence ID" value="JAT70508.1"/>
    <property type="molecule type" value="Transcribed_RNA"/>
</dbReference>
<evidence type="ECO:0000259" key="11">
    <source>
        <dbReference type="Pfam" id="PF04810"/>
    </source>
</evidence>
<feature type="compositionally biased region" description="Pro residues" evidence="10">
    <location>
        <begin position="264"/>
        <end position="276"/>
    </location>
</feature>
<dbReference type="Gene3D" id="3.40.50.410">
    <property type="entry name" value="von Willebrand factor, type A domain"/>
    <property type="match status" value="1"/>
</dbReference>
<feature type="domain" description="Sec23/Sec24 beta-sandwich" evidence="14">
    <location>
        <begin position="763"/>
        <end position="846"/>
    </location>
</feature>
<dbReference type="PANTHER" id="PTHR13803:SF39">
    <property type="entry name" value="SECRETORY 24AB, ISOFORM A"/>
    <property type="match status" value="1"/>
</dbReference>
<dbReference type="InterPro" id="IPR006900">
    <property type="entry name" value="Sec23/24_helical_dom"/>
</dbReference>
<evidence type="ECO:0000256" key="3">
    <source>
        <dbReference type="ARBA" id="ARBA00008334"/>
    </source>
</evidence>
<keyword evidence="6" id="KW-0931">ER-Golgi transport</keyword>
<feature type="domain" description="Sec23/Sec24 trunk" evidence="12">
    <location>
        <begin position="522"/>
        <end position="758"/>
    </location>
</feature>
<dbReference type="GO" id="GO:0000139">
    <property type="term" value="C:Golgi membrane"/>
    <property type="evidence" value="ECO:0007669"/>
    <property type="project" value="UniProtKB-SubCell"/>
</dbReference>
<evidence type="ECO:0000259" key="12">
    <source>
        <dbReference type="Pfam" id="PF04811"/>
    </source>
</evidence>
<comment type="subcellular location">
    <subcellularLocation>
        <location evidence="2">Endoplasmic reticulum membrane</location>
    </subcellularLocation>
    <subcellularLocation>
        <location evidence="1">Golgi apparatus membrane</location>
    </subcellularLocation>
</comment>
<dbReference type="InterPro" id="IPR050550">
    <property type="entry name" value="SEC23_SEC24_subfamily"/>
</dbReference>
<evidence type="ECO:0000313" key="15">
    <source>
        <dbReference type="EMBL" id="JAT70508.1"/>
    </source>
</evidence>
<evidence type="ECO:0000256" key="10">
    <source>
        <dbReference type="SAM" id="MobiDB-lite"/>
    </source>
</evidence>
<feature type="compositionally biased region" description="Pro residues" evidence="10">
    <location>
        <begin position="301"/>
        <end position="313"/>
    </location>
</feature>
<accession>A0A1D1ZU64</accession>
<evidence type="ECO:0000256" key="8">
    <source>
        <dbReference type="ARBA" id="ARBA00023034"/>
    </source>
</evidence>
<feature type="compositionally biased region" description="Gly residues" evidence="10">
    <location>
        <begin position="31"/>
        <end position="51"/>
    </location>
</feature>
<feature type="compositionally biased region" description="Pro residues" evidence="10">
    <location>
        <begin position="387"/>
        <end position="399"/>
    </location>
</feature>
<feature type="compositionally biased region" description="Low complexity" evidence="10">
    <location>
        <begin position="336"/>
        <end position="345"/>
    </location>
</feature>
<reference evidence="15" key="1">
    <citation type="submission" date="2015-08" db="EMBL/GenBank/DDBJ databases">
        <authorList>
            <person name="Babu N.S."/>
            <person name="Beckwith C.J."/>
            <person name="Beseler K.G."/>
            <person name="Brison A."/>
            <person name="Carone J.V."/>
            <person name="Caskin T.P."/>
            <person name="Diamond M."/>
            <person name="Durham M.E."/>
            <person name="Foxe J.M."/>
            <person name="Go M."/>
            <person name="Henderson B.A."/>
            <person name="Jones I.B."/>
            <person name="McGettigan J.A."/>
            <person name="Micheletti S.J."/>
            <person name="Nasrallah M.E."/>
            <person name="Ortiz D."/>
            <person name="Piller C.R."/>
            <person name="Privatt S.R."/>
            <person name="Schneider S.L."/>
            <person name="Sharp S."/>
            <person name="Smith T.C."/>
            <person name="Stanton J.D."/>
            <person name="Ullery H.E."/>
            <person name="Wilson R.J."/>
            <person name="Serrano M.G."/>
            <person name="Buck G."/>
            <person name="Lee V."/>
            <person name="Wang Y."/>
            <person name="Carvalho R."/>
            <person name="Voegtly L."/>
            <person name="Shi R."/>
            <person name="Duckworth R."/>
            <person name="Johnson A."/>
            <person name="Loviza R."/>
            <person name="Walstead R."/>
            <person name="Shah Z."/>
            <person name="Kiflezghi M."/>
            <person name="Wade K."/>
            <person name="Ball S.L."/>
            <person name="Bradley K.W."/>
            <person name="Asai D.J."/>
            <person name="Bowman C.A."/>
            <person name="Russell D.A."/>
            <person name="Pope W.H."/>
            <person name="Jacobs-Sera D."/>
            <person name="Hendrix R.W."/>
            <person name="Hatfull G.F."/>
        </authorList>
    </citation>
    <scope>NUCLEOTIDE SEQUENCE</scope>
</reference>
<keyword evidence="7" id="KW-0653">Protein transport</keyword>
<feature type="compositionally biased region" description="Pro residues" evidence="10">
    <location>
        <begin position="283"/>
        <end position="293"/>
    </location>
</feature>
<evidence type="ECO:0000256" key="4">
    <source>
        <dbReference type="ARBA" id="ARBA00022448"/>
    </source>
</evidence>
<feature type="compositionally biased region" description="Low complexity" evidence="10">
    <location>
        <begin position="138"/>
        <end position="147"/>
    </location>
</feature>
<dbReference type="InterPro" id="IPR012990">
    <property type="entry name" value="Beta-sandwich_Sec23_24"/>
</dbReference>
<dbReference type="Pfam" id="PF04811">
    <property type="entry name" value="Sec23_trunk"/>
    <property type="match status" value="1"/>
</dbReference>
<gene>
    <name evidence="15" type="ORF">g.309</name>
</gene>
<dbReference type="SUPFAM" id="SSF82919">
    <property type="entry name" value="Zn-finger domain of Sec23/24"/>
    <property type="match status" value="1"/>
</dbReference>
<protein>
    <recommendedName>
        <fullName evidence="16">Protein transport protein Sec24-like</fullName>
    </recommendedName>
</protein>
<dbReference type="PANTHER" id="PTHR13803">
    <property type="entry name" value="SEC24-RELATED PROTEIN"/>
    <property type="match status" value="1"/>
</dbReference>
<feature type="compositionally biased region" description="Pro residues" evidence="10">
    <location>
        <begin position="95"/>
        <end position="121"/>
    </location>
</feature>
<evidence type="ECO:0000256" key="6">
    <source>
        <dbReference type="ARBA" id="ARBA00022892"/>
    </source>
</evidence>
<proteinExistence type="inferred from homology"/>
<keyword evidence="4" id="KW-0813">Transport</keyword>
<dbReference type="SUPFAM" id="SSF82754">
    <property type="entry name" value="C-terminal, gelsolin-like domain of Sec23/24"/>
    <property type="match status" value="1"/>
</dbReference>
<feature type="compositionally biased region" description="Pro residues" evidence="10">
    <location>
        <begin position="151"/>
        <end position="161"/>
    </location>
</feature>
<evidence type="ECO:0000256" key="1">
    <source>
        <dbReference type="ARBA" id="ARBA00004394"/>
    </source>
</evidence>
<feature type="compositionally biased region" description="Pro residues" evidence="10">
    <location>
        <begin position="170"/>
        <end position="183"/>
    </location>
</feature>
<feature type="region of interest" description="Disordered" evidence="10">
    <location>
        <begin position="1"/>
        <end position="345"/>
    </location>
</feature>
<dbReference type="GO" id="GO:0030127">
    <property type="term" value="C:COPII vesicle coat"/>
    <property type="evidence" value="ECO:0007669"/>
    <property type="project" value="InterPro"/>
</dbReference>
<dbReference type="Gene3D" id="1.20.120.730">
    <property type="entry name" value="Sec23/Sec24 helical domain"/>
    <property type="match status" value="1"/>
</dbReference>
<dbReference type="InterPro" id="IPR036174">
    <property type="entry name" value="Znf_Sec23_Sec24_sf"/>
</dbReference>
<dbReference type="Pfam" id="PF08033">
    <property type="entry name" value="Sec23_BS"/>
    <property type="match status" value="1"/>
</dbReference>
<dbReference type="Gene3D" id="2.30.30.380">
    <property type="entry name" value="Zn-finger domain of Sec23/24"/>
    <property type="match status" value="1"/>
</dbReference>
<dbReference type="InterPro" id="IPR036180">
    <property type="entry name" value="Gelsolin-like_dom_sf"/>
</dbReference>